<reference evidence="2 3" key="1">
    <citation type="journal article" date="2016" name="Sci. Rep.">
        <title>Accelerated dysbiosis of gut microbiota during aggravation of DSS-induced colitis by a butyrate-producing bacterium.</title>
        <authorList>
            <person name="Zhang Q."/>
            <person name="Wu Y."/>
            <person name="Wang J."/>
            <person name="Wu G."/>
            <person name="Long W."/>
            <person name="Xue Z."/>
            <person name="Wang L."/>
            <person name="Zhang X."/>
            <person name="Pang X."/>
            <person name="Zhao Y."/>
            <person name="Zhao L."/>
            <person name="Zhang C."/>
        </authorList>
    </citation>
    <scope>NUCLEOTIDE SEQUENCE [LARGE SCALE GENOMIC DNA]</scope>
    <source>
        <strain evidence="2 3">BPB5</strain>
    </source>
</reference>
<dbReference type="Proteomes" id="UP000188159">
    <property type="component" value="Chromosome"/>
</dbReference>
<gene>
    <name evidence="2" type="ORF">DO83_12790</name>
</gene>
<dbReference type="EMBL" id="CP012098">
    <property type="protein sequence ID" value="AQP40367.1"/>
    <property type="molecule type" value="Genomic_DNA"/>
</dbReference>
<dbReference type="RefSeq" id="WP_077327111.1">
    <property type="nucleotide sequence ID" value="NZ_CP012098.1"/>
</dbReference>
<feature type="coiled-coil region" evidence="1">
    <location>
        <begin position="6"/>
        <end position="40"/>
    </location>
</feature>
<dbReference type="AlphaFoldDB" id="A0A1Q2C9E4"/>
<accession>A0A1Q2C9E4</accession>
<evidence type="ECO:0000256" key="1">
    <source>
        <dbReference type="SAM" id="Coils"/>
    </source>
</evidence>
<organism evidence="2 3">
    <name type="scientific">Anaerostipes hadrus</name>
    <dbReference type="NCBI Taxonomy" id="649756"/>
    <lineage>
        <taxon>Bacteria</taxon>
        <taxon>Bacillati</taxon>
        <taxon>Bacillota</taxon>
        <taxon>Clostridia</taxon>
        <taxon>Lachnospirales</taxon>
        <taxon>Lachnospiraceae</taxon>
        <taxon>Anaerostipes</taxon>
    </lineage>
</organism>
<protein>
    <submittedName>
        <fullName evidence="2">Uncharacterized protein</fullName>
    </submittedName>
</protein>
<proteinExistence type="predicted"/>
<name>A0A1Q2C9E4_ANAHA</name>
<keyword evidence="1" id="KW-0175">Coiled coil</keyword>
<evidence type="ECO:0000313" key="3">
    <source>
        <dbReference type="Proteomes" id="UP000188159"/>
    </source>
</evidence>
<sequence>MGERAIQNRIRRLQELDRQQAEIEAEREKLKDEIKKDMQKKGIDQVKAGNFIVRCKKIISNRFDSKRFRADHEELYKSYQKKQETMRFSVTGMNA</sequence>
<evidence type="ECO:0000313" key="2">
    <source>
        <dbReference type="EMBL" id="AQP40367.1"/>
    </source>
</evidence>